<dbReference type="RefSeq" id="WP_379509045.1">
    <property type="nucleotide sequence ID" value="NZ_JBHRTQ010000005.1"/>
</dbReference>
<dbReference type="InterPro" id="IPR020904">
    <property type="entry name" value="Sc_DH/Rdtase_CS"/>
</dbReference>
<keyword evidence="1" id="KW-0560">Oxidoreductase</keyword>
<proteinExistence type="predicted"/>
<dbReference type="PRINTS" id="PR00080">
    <property type="entry name" value="SDRFAMILY"/>
</dbReference>
<accession>A0ABV7IM24</accession>
<dbReference type="CDD" id="cd05233">
    <property type="entry name" value="SDR_c"/>
    <property type="match status" value="1"/>
</dbReference>
<dbReference type="Pfam" id="PF13561">
    <property type="entry name" value="adh_short_C2"/>
    <property type="match status" value="1"/>
</dbReference>
<dbReference type="SUPFAM" id="SSF51735">
    <property type="entry name" value="NAD(P)-binding Rossmann-fold domains"/>
    <property type="match status" value="1"/>
</dbReference>
<dbReference type="InterPro" id="IPR036291">
    <property type="entry name" value="NAD(P)-bd_dom_sf"/>
</dbReference>
<dbReference type="PANTHER" id="PTHR43975">
    <property type="entry name" value="ZGC:101858"/>
    <property type="match status" value="1"/>
</dbReference>
<dbReference type="GO" id="GO:0016491">
    <property type="term" value="F:oxidoreductase activity"/>
    <property type="evidence" value="ECO:0007669"/>
    <property type="project" value="UniProtKB-KW"/>
</dbReference>
<dbReference type="Gene3D" id="3.40.50.720">
    <property type="entry name" value="NAD(P)-binding Rossmann-like Domain"/>
    <property type="match status" value="1"/>
</dbReference>
<dbReference type="EMBL" id="JBHRTQ010000005">
    <property type="protein sequence ID" value="MFC3173660.1"/>
    <property type="molecule type" value="Genomic_DNA"/>
</dbReference>
<evidence type="ECO:0000313" key="1">
    <source>
        <dbReference type="EMBL" id="MFC3173660.1"/>
    </source>
</evidence>
<dbReference type="PROSITE" id="PS00061">
    <property type="entry name" value="ADH_SHORT"/>
    <property type="match status" value="1"/>
</dbReference>
<dbReference type="PANTHER" id="PTHR43975:SF2">
    <property type="entry name" value="EG:BACR7A4.14 PROTEIN-RELATED"/>
    <property type="match status" value="1"/>
</dbReference>
<dbReference type="PRINTS" id="PR00081">
    <property type="entry name" value="GDHRDH"/>
</dbReference>
<protein>
    <submittedName>
        <fullName evidence="1">SDR family NAD(P)-dependent oxidoreductase</fullName>
        <ecNumber evidence="1">1.1.1.-</ecNumber>
    </submittedName>
</protein>
<sequence length="253" mass="25668">MANATDMSGKAALVTGAASGLGRAAAIRLAEAGADVALVDLNADGLAETARAVEAAGRKALVHPTDLSVAENAAAAVAAAVAAFGGLDALCNVAGVIYFAHSDEMDPVLWNRTIAVNLTAPFLLSKAAIPHLLERKGAIVNVTSSAAFIGEAYAAAYCASKAGLANLTKAMAMEYIKKPIRINAVAPGGMATSISAGLKMPEGADMELLKRFMPVRGLVEVDDVADMILYLASEAGRGLHGTCITMDQGITAG</sequence>
<dbReference type="InterPro" id="IPR002347">
    <property type="entry name" value="SDR_fam"/>
</dbReference>
<organism evidence="1 2">
    <name type="scientific">Novosphingobium bradum</name>
    <dbReference type="NCBI Taxonomy" id="1737444"/>
    <lineage>
        <taxon>Bacteria</taxon>
        <taxon>Pseudomonadati</taxon>
        <taxon>Pseudomonadota</taxon>
        <taxon>Alphaproteobacteria</taxon>
        <taxon>Sphingomonadales</taxon>
        <taxon>Sphingomonadaceae</taxon>
        <taxon>Novosphingobium</taxon>
    </lineage>
</organism>
<comment type="caution">
    <text evidence="1">The sequence shown here is derived from an EMBL/GenBank/DDBJ whole genome shotgun (WGS) entry which is preliminary data.</text>
</comment>
<dbReference type="EC" id="1.1.1.-" evidence="1"/>
<evidence type="ECO:0000313" key="2">
    <source>
        <dbReference type="Proteomes" id="UP001595604"/>
    </source>
</evidence>
<keyword evidence="2" id="KW-1185">Reference proteome</keyword>
<dbReference type="Proteomes" id="UP001595604">
    <property type="component" value="Unassembled WGS sequence"/>
</dbReference>
<name>A0ABV7IM24_9SPHN</name>
<reference evidence="2" key="1">
    <citation type="journal article" date="2019" name="Int. J. Syst. Evol. Microbiol.">
        <title>The Global Catalogue of Microorganisms (GCM) 10K type strain sequencing project: providing services to taxonomists for standard genome sequencing and annotation.</title>
        <authorList>
            <consortium name="The Broad Institute Genomics Platform"/>
            <consortium name="The Broad Institute Genome Sequencing Center for Infectious Disease"/>
            <person name="Wu L."/>
            <person name="Ma J."/>
        </authorList>
    </citation>
    <scope>NUCLEOTIDE SEQUENCE [LARGE SCALE GENOMIC DNA]</scope>
    <source>
        <strain evidence="2">KCTC 42984</strain>
    </source>
</reference>
<gene>
    <name evidence="1" type="ORF">ACFOD9_05290</name>
</gene>